<evidence type="ECO:0000313" key="3">
    <source>
        <dbReference type="Proteomes" id="UP000030765"/>
    </source>
</evidence>
<reference evidence="2" key="2">
    <citation type="submission" date="2020-05" db="UniProtKB">
        <authorList>
            <consortium name="EnsemblMetazoa"/>
        </authorList>
    </citation>
    <scope>IDENTIFICATION</scope>
</reference>
<dbReference type="AlphaFoldDB" id="A0A084VSE0"/>
<accession>A0A084VSE0</accession>
<evidence type="ECO:0000313" key="2">
    <source>
        <dbReference type="EnsemblMetazoa" id="ASIC008411-PA"/>
    </source>
</evidence>
<dbReference type="EMBL" id="KE525044">
    <property type="protein sequence ID" value="KFB40884.1"/>
    <property type="molecule type" value="Genomic_DNA"/>
</dbReference>
<gene>
    <name evidence="1" type="ORF">ZHAS_00008411</name>
</gene>
<keyword evidence="3" id="KW-1185">Reference proteome</keyword>
<dbReference type="VEuPathDB" id="VectorBase:ASIC008411"/>
<dbReference type="EnsemblMetazoa" id="ASIC008411-RA">
    <property type="protein sequence ID" value="ASIC008411-PA"/>
    <property type="gene ID" value="ASIC008411"/>
</dbReference>
<sequence length="172" mass="19034">MEGTEGSRTFSVSVVCDDASEPFRTESSMIAMGEGKMRVPRRAAVQSLAKKGKRPTRGCRWSEEATDSNPDETISVGFFFVLRPTVAGSGLSVVSIARGSSVSQHSRHCPARRRRWIERESAVESISAPIDNAFIRCTFEPQGSIIVSEMRKVFPRLVVALREEEGLVRNIM</sequence>
<organism evidence="1">
    <name type="scientific">Anopheles sinensis</name>
    <name type="common">Mosquito</name>
    <dbReference type="NCBI Taxonomy" id="74873"/>
    <lineage>
        <taxon>Eukaryota</taxon>
        <taxon>Metazoa</taxon>
        <taxon>Ecdysozoa</taxon>
        <taxon>Arthropoda</taxon>
        <taxon>Hexapoda</taxon>
        <taxon>Insecta</taxon>
        <taxon>Pterygota</taxon>
        <taxon>Neoptera</taxon>
        <taxon>Endopterygota</taxon>
        <taxon>Diptera</taxon>
        <taxon>Nematocera</taxon>
        <taxon>Culicoidea</taxon>
        <taxon>Culicidae</taxon>
        <taxon>Anophelinae</taxon>
        <taxon>Anopheles</taxon>
    </lineage>
</organism>
<dbReference type="EMBL" id="ATLV01015922">
    <property type="status" value="NOT_ANNOTATED_CDS"/>
    <property type="molecule type" value="Genomic_DNA"/>
</dbReference>
<protein>
    <submittedName>
        <fullName evidence="1 2">Uncharacterized protein</fullName>
    </submittedName>
</protein>
<evidence type="ECO:0000313" key="1">
    <source>
        <dbReference type="EMBL" id="KFB40884.1"/>
    </source>
</evidence>
<name>A0A084VSE0_ANOSI</name>
<reference evidence="1 3" key="1">
    <citation type="journal article" date="2014" name="BMC Genomics">
        <title>Genome sequence of Anopheles sinensis provides insight into genetics basis of mosquito competence for malaria parasites.</title>
        <authorList>
            <person name="Zhou D."/>
            <person name="Zhang D."/>
            <person name="Ding G."/>
            <person name="Shi L."/>
            <person name="Hou Q."/>
            <person name="Ye Y."/>
            <person name="Xu Y."/>
            <person name="Zhou H."/>
            <person name="Xiong C."/>
            <person name="Li S."/>
            <person name="Yu J."/>
            <person name="Hong S."/>
            <person name="Yu X."/>
            <person name="Zou P."/>
            <person name="Chen C."/>
            <person name="Chang X."/>
            <person name="Wang W."/>
            <person name="Lv Y."/>
            <person name="Sun Y."/>
            <person name="Ma L."/>
            <person name="Shen B."/>
            <person name="Zhu C."/>
        </authorList>
    </citation>
    <scope>NUCLEOTIDE SEQUENCE [LARGE SCALE GENOMIC DNA]</scope>
</reference>
<dbReference type="Proteomes" id="UP000030765">
    <property type="component" value="Unassembled WGS sequence"/>
</dbReference>
<proteinExistence type="predicted"/>